<dbReference type="InterPro" id="IPR039763">
    <property type="entry name" value="ARMT1"/>
</dbReference>
<accession>A0A8J6C466</accession>
<evidence type="ECO:0000256" key="6">
    <source>
        <dbReference type="ARBA" id="ARBA00048809"/>
    </source>
</evidence>
<keyword evidence="11" id="KW-1185">Reference proteome</keyword>
<dbReference type="OMA" id="SHFWTGP"/>
<reference evidence="10" key="1">
    <citation type="submission" date="2021-05" db="EMBL/GenBank/DDBJ databases">
        <title>The genome of the haptophyte Pavlova lutheri (Diacronema luteri, Pavlovales) - a model for lipid biosynthesis in eukaryotic algae.</title>
        <authorList>
            <person name="Hulatt C.J."/>
            <person name="Posewitz M.C."/>
        </authorList>
    </citation>
    <scope>NUCLEOTIDE SEQUENCE</scope>
    <source>
        <strain evidence="10">NIVA-4/92</strain>
    </source>
</reference>
<dbReference type="GO" id="GO:0005634">
    <property type="term" value="C:nucleus"/>
    <property type="evidence" value="ECO:0007669"/>
    <property type="project" value="TreeGrafter"/>
</dbReference>
<keyword evidence="5 7" id="KW-0464">Manganese</keyword>
<feature type="domain" description="Damage-control phosphatase ARMT1-like metal-binding" evidence="9">
    <location>
        <begin position="255"/>
        <end position="450"/>
    </location>
</feature>
<comment type="similarity">
    <text evidence="2 7">Belongs to the damage-control phosphatase family. Sugar phosphate phosphatase III subfamily.</text>
</comment>
<evidence type="ECO:0000256" key="7">
    <source>
        <dbReference type="RuleBase" id="RU367030"/>
    </source>
</evidence>
<keyword evidence="4 7" id="KW-0378">Hydrolase</keyword>
<dbReference type="InterPro" id="IPR002791">
    <property type="entry name" value="ARMT1-like_metal-bd"/>
</dbReference>
<name>A0A8J6C466_DIALT</name>
<proteinExistence type="inferred from homology"/>
<dbReference type="GO" id="GO:0006974">
    <property type="term" value="P:DNA damage response"/>
    <property type="evidence" value="ECO:0007669"/>
    <property type="project" value="TreeGrafter"/>
</dbReference>
<keyword evidence="3 7" id="KW-0479">Metal-binding</keyword>
<dbReference type="Gene3D" id="1.20.930.60">
    <property type="match status" value="1"/>
</dbReference>
<feature type="region of interest" description="Disordered" evidence="8">
    <location>
        <begin position="1"/>
        <end position="30"/>
    </location>
</feature>
<evidence type="ECO:0000256" key="4">
    <source>
        <dbReference type="ARBA" id="ARBA00022801"/>
    </source>
</evidence>
<comment type="catalytic activity">
    <reaction evidence="6 7">
        <text>beta-D-fructose 6-phosphate = dihydroxyacetone + D-glyceraldehyde 3-phosphate</text>
        <dbReference type="Rhea" id="RHEA:28002"/>
        <dbReference type="ChEBI" id="CHEBI:16016"/>
        <dbReference type="ChEBI" id="CHEBI:57634"/>
        <dbReference type="ChEBI" id="CHEBI:59776"/>
    </reaction>
</comment>
<dbReference type="Pfam" id="PF01937">
    <property type="entry name" value="ARMT1-like_dom"/>
    <property type="match status" value="2"/>
</dbReference>
<dbReference type="InterPro" id="IPR036075">
    <property type="entry name" value="ARMT-1-like_metal-bd_sf"/>
</dbReference>
<gene>
    <name evidence="10" type="ORF">KFE25_004366</name>
</gene>
<dbReference type="EC" id="3.1.3.-" evidence="7"/>
<dbReference type="GO" id="GO:0016791">
    <property type="term" value="F:phosphatase activity"/>
    <property type="evidence" value="ECO:0007669"/>
    <property type="project" value="TreeGrafter"/>
</dbReference>
<comment type="domain">
    <text evidence="7">Subfamily III proteins have a conserved RTxK motif about 40-50 residues from the C-terminus; the threonine may be replaced by serine or cysteine.</text>
</comment>
<evidence type="ECO:0000256" key="5">
    <source>
        <dbReference type="ARBA" id="ARBA00023211"/>
    </source>
</evidence>
<dbReference type="SUPFAM" id="SSF111321">
    <property type="entry name" value="AF1104-like"/>
    <property type="match status" value="1"/>
</dbReference>
<evidence type="ECO:0000313" key="11">
    <source>
        <dbReference type="Proteomes" id="UP000751190"/>
    </source>
</evidence>
<dbReference type="AlphaFoldDB" id="A0A8J6C466"/>
<sequence>MRTLGSGVAASATMARSPPAHLPPPLRGSDGSHTFTFDTVSRRLPAIVRSTIAANGYAGALAADLERLAAEIAAGAPLVALTAPALLPWNAHAPMADALARRETWISAPWFLVENYMYKRIWQLTNVEHAAATGARRPGSAEPHDPFLLQKEAALHASDGALLESILPLFGSTTSASPDSPPPASIAHFVYRSLWGNRADLSISAGDGARAVGDALHAERGGGGGSAGGAARGAQVAAPPLGARVSLEQVRDGARLLCDDAPLLVAALAAPPPTGAPGGARLVVVCLDNAGLELLTDLALAAALLVGGQCDVVELVAKDAPTFVSDALPADVAETVGYLRAHASGDARALARTLDTMAADGRLLVSGGAEPFCTSPCGFWQMPRGMAERWCGASAVLLKGDANYRRLLGDAHWPHATPPAAALSAEWPAAGRTFCLRTCKSEVLVGVSAERAAAAAAESAAWLTAGTYGVVQRF</sequence>
<evidence type="ECO:0000313" key="10">
    <source>
        <dbReference type="EMBL" id="KAG8457055.1"/>
    </source>
</evidence>
<comment type="caution">
    <text evidence="10">The sequence shown here is derived from an EMBL/GenBank/DDBJ whole genome shotgun (WGS) entry which is preliminary data.</text>
</comment>
<evidence type="ECO:0000256" key="1">
    <source>
        <dbReference type="ARBA" id="ARBA00001326"/>
    </source>
</evidence>
<dbReference type="OrthoDB" id="541375at2759"/>
<organism evidence="10 11">
    <name type="scientific">Diacronema lutheri</name>
    <name type="common">Unicellular marine alga</name>
    <name type="synonym">Monochrysis lutheri</name>
    <dbReference type="NCBI Taxonomy" id="2081491"/>
    <lineage>
        <taxon>Eukaryota</taxon>
        <taxon>Haptista</taxon>
        <taxon>Haptophyta</taxon>
        <taxon>Pavlovophyceae</taxon>
        <taxon>Pavlovales</taxon>
        <taxon>Pavlovaceae</taxon>
        <taxon>Diacronema</taxon>
    </lineage>
</organism>
<protein>
    <recommendedName>
        <fullName evidence="7">Sugar phosphate phosphatase</fullName>
        <ecNumber evidence="7">3.1.3.-</ecNumber>
    </recommendedName>
</protein>
<feature type="domain" description="Damage-control phosphatase ARMT1-like metal-binding" evidence="9">
    <location>
        <begin position="42"/>
        <end position="205"/>
    </location>
</feature>
<comment type="cofactor">
    <cofactor evidence="7">
        <name>Mn(2+)</name>
        <dbReference type="ChEBI" id="CHEBI:29035"/>
    </cofactor>
    <cofactor evidence="7">
        <name>Ni(2+)</name>
        <dbReference type="ChEBI" id="CHEBI:49786"/>
    </cofactor>
</comment>
<evidence type="ECO:0000256" key="8">
    <source>
        <dbReference type="SAM" id="MobiDB-lite"/>
    </source>
</evidence>
<dbReference type="GO" id="GO:0046872">
    <property type="term" value="F:metal ion binding"/>
    <property type="evidence" value="ECO:0007669"/>
    <property type="project" value="UniProtKB-UniRule"/>
</dbReference>
<evidence type="ECO:0000256" key="2">
    <source>
        <dbReference type="ARBA" id="ARBA00009519"/>
    </source>
</evidence>
<evidence type="ECO:0000259" key="9">
    <source>
        <dbReference type="Pfam" id="PF01937"/>
    </source>
</evidence>
<dbReference type="Gene3D" id="3.40.50.10880">
    <property type="entry name" value="Uncharacterised protein PF01937, DUF89, domain 3"/>
    <property type="match status" value="1"/>
</dbReference>
<dbReference type="EMBL" id="JAGTXO010000085">
    <property type="protein sequence ID" value="KAG8457055.1"/>
    <property type="molecule type" value="Genomic_DNA"/>
</dbReference>
<dbReference type="PANTHER" id="PTHR12260">
    <property type="entry name" value="DAMAGE-CONTROL PHOSPHATASE ARMT1"/>
    <property type="match status" value="1"/>
</dbReference>
<comment type="function">
    <text evidence="7">Metal-dependent phosphatase that shows phosphatase activity against several substrates, including fructose-1-phosphate and fructose-6-phosphate. Its preference for fructose-1-phosphate, a strong glycating agent that causes DNA damage rather than a canonical yeast metabolite, suggests a damage-control function in hexose phosphate metabolism.</text>
</comment>
<comment type="catalytic activity">
    <reaction evidence="1 7">
        <text>beta-D-fructose 1-phosphate + H2O = D-fructose + phosphate</text>
        <dbReference type="Rhea" id="RHEA:35603"/>
        <dbReference type="ChEBI" id="CHEBI:15377"/>
        <dbReference type="ChEBI" id="CHEBI:37721"/>
        <dbReference type="ChEBI" id="CHEBI:43474"/>
        <dbReference type="ChEBI" id="CHEBI:138881"/>
    </reaction>
</comment>
<dbReference type="PANTHER" id="PTHR12260:SF6">
    <property type="entry name" value="DAMAGE-CONTROL PHOSPHATASE ARMT1"/>
    <property type="match status" value="1"/>
</dbReference>
<evidence type="ECO:0000256" key="3">
    <source>
        <dbReference type="ARBA" id="ARBA00022723"/>
    </source>
</evidence>
<dbReference type="Proteomes" id="UP000751190">
    <property type="component" value="Unassembled WGS sequence"/>
</dbReference>